<dbReference type="EMBL" id="RBZP01000028">
    <property type="protein sequence ID" value="RKQ28683.1"/>
    <property type="molecule type" value="Genomic_DNA"/>
</dbReference>
<organism evidence="2 3">
    <name type="scientific">Oceanobacillus halophilus</name>
    <dbReference type="NCBI Taxonomy" id="930130"/>
    <lineage>
        <taxon>Bacteria</taxon>
        <taxon>Bacillati</taxon>
        <taxon>Bacillota</taxon>
        <taxon>Bacilli</taxon>
        <taxon>Bacillales</taxon>
        <taxon>Bacillaceae</taxon>
        <taxon>Oceanobacillus</taxon>
    </lineage>
</organism>
<dbReference type="OrthoDB" id="9814116at2"/>
<protein>
    <submittedName>
        <fullName evidence="2">Superinfection immunity protein</fullName>
    </submittedName>
</protein>
<accession>A0A494ZSK1</accession>
<dbReference type="Pfam" id="PF14373">
    <property type="entry name" value="Imm_superinfect"/>
    <property type="match status" value="1"/>
</dbReference>
<keyword evidence="1" id="KW-1133">Transmembrane helix</keyword>
<sequence>MEGLILFIVVIIAAAFYFLPTIVAKINNQPNFASILVLNLFLGWSLIGWVVSLVWAVKKETARQ</sequence>
<evidence type="ECO:0000313" key="3">
    <source>
        <dbReference type="Proteomes" id="UP000269301"/>
    </source>
</evidence>
<dbReference type="InterPro" id="IPR016410">
    <property type="entry name" value="Phage_imm"/>
</dbReference>
<name>A0A494ZSK1_9BACI</name>
<keyword evidence="3" id="KW-1185">Reference proteome</keyword>
<feature type="transmembrane region" description="Helical" evidence="1">
    <location>
        <begin position="34"/>
        <end position="57"/>
    </location>
</feature>
<comment type="caution">
    <text evidence="2">The sequence shown here is derived from an EMBL/GenBank/DDBJ whole genome shotgun (WGS) entry which is preliminary data.</text>
</comment>
<evidence type="ECO:0000256" key="1">
    <source>
        <dbReference type="SAM" id="Phobius"/>
    </source>
</evidence>
<keyword evidence="1" id="KW-0472">Membrane</keyword>
<proteinExistence type="predicted"/>
<dbReference type="RefSeq" id="WP_121206086.1">
    <property type="nucleotide sequence ID" value="NZ_RBZP01000028.1"/>
</dbReference>
<keyword evidence="1" id="KW-0812">Transmembrane</keyword>
<gene>
    <name evidence="2" type="ORF">D8M06_18610</name>
</gene>
<dbReference type="AlphaFoldDB" id="A0A494ZSK1"/>
<dbReference type="Proteomes" id="UP000269301">
    <property type="component" value="Unassembled WGS sequence"/>
</dbReference>
<evidence type="ECO:0000313" key="2">
    <source>
        <dbReference type="EMBL" id="RKQ28683.1"/>
    </source>
</evidence>
<reference evidence="2 3" key="1">
    <citation type="journal article" date="2016" name="Int. J. Syst. Evol. Microbiol.">
        <title>Oceanobacillus halophilus sp. nov., a novel moderately halophilic bacterium from a hypersaline lake.</title>
        <authorList>
            <person name="Amoozegar M.A."/>
            <person name="Bagheri M."/>
            <person name="Makhdoumi A."/>
            <person name="Nikou M.M."/>
            <person name="Fazeli S.A.S."/>
            <person name="Schumann P."/>
            <person name="Sproer C."/>
            <person name="Sanchez-Porro C."/>
            <person name="Ventosa A."/>
        </authorList>
    </citation>
    <scope>NUCLEOTIDE SEQUENCE [LARGE SCALE GENOMIC DNA]</scope>
    <source>
        <strain evidence="2 3">DSM 23996</strain>
    </source>
</reference>